<evidence type="ECO:0000313" key="3">
    <source>
        <dbReference type="Proteomes" id="UP000005952"/>
    </source>
</evidence>
<evidence type="ECO:0000313" key="2">
    <source>
        <dbReference type="EMBL" id="AGK56930.1"/>
    </source>
</evidence>
<dbReference type="HOGENOM" id="CLU_1813182_0_0_5"/>
<gene>
    <name evidence="2" type="ORF">HYPDE_26238</name>
</gene>
<accession>N0B9Z3</accession>
<dbReference type="Proteomes" id="UP000005952">
    <property type="component" value="Chromosome"/>
</dbReference>
<dbReference type="AlphaFoldDB" id="N0B9Z3"/>
<proteinExistence type="predicted"/>
<reference evidence="2 3" key="1">
    <citation type="journal article" date="2013" name="Genome Announc.">
        <title>Genome sequences for three denitrifying bacterial strains isolated from a uranium- and nitrate-contaminated subsurface environment.</title>
        <authorList>
            <person name="Venkatramanan R."/>
            <person name="Prakash O."/>
            <person name="Woyke T."/>
            <person name="Chain P."/>
            <person name="Goodwin L.A."/>
            <person name="Watson D."/>
            <person name="Brooks S."/>
            <person name="Kostka J.E."/>
            <person name="Green S.J."/>
        </authorList>
    </citation>
    <scope>NUCLEOTIDE SEQUENCE [LARGE SCALE GENOMIC DNA]</scope>
    <source>
        <strain evidence="2 3">1NES1</strain>
    </source>
</reference>
<feature type="region of interest" description="Disordered" evidence="1">
    <location>
        <begin position="1"/>
        <end position="37"/>
    </location>
</feature>
<protein>
    <submittedName>
        <fullName evidence="2">Uncharacterized protein</fullName>
    </submittedName>
</protein>
<organism evidence="2 3">
    <name type="scientific">Hyphomicrobium denitrificans 1NES1</name>
    <dbReference type="NCBI Taxonomy" id="670307"/>
    <lineage>
        <taxon>Bacteria</taxon>
        <taxon>Pseudomonadati</taxon>
        <taxon>Pseudomonadota</taxon>
        <taxon>Alphaproteobacteria</taxon>
        <taxon>Hyphomicrobiales</taxon>
        <taxon>Hyphomicrobiaceae</taxon>
        <taxon>Hyphomicrobium</taxon>
    </lineage>
</organism>
<sequence>MVSGSRRGADVAFQIRHQHSQKPLRQQNSQPRAKEHSDIKVQLGIYCTGGQSRCKPELAKLSDFIAALAMQKRCSLGSDRMPDTKEVVCRHRIPLKDRARDIEAPRARCNSKRTQADMLLLDRSWIFRMRSIKKARVEPRGP</sequence>
<keyword evidence="3" id="KW-1185">Reference proteome</keyword>
<dbReference type="KEGG" id="hdt:HYPDE_26238"/>
<evidence type="ECO:0000256" key="1">
    <source>
        <dbReference type="SAM" id="MobiDB-lite"/>
    </source>
</evidence>
<dbReference type="EMBL" id="CP005587">
    <property type="protein sequence ID" value="AGK56930.1"/>
    <property type="molecule type" value="Genomic_DNA"/>
</dbReference>
<name>N0B9Z3_9HYPH</name>